<evidence type="ECO:0000256" key="3">
    <source>
        <dbReference type="ARBA" id="ARBA00023129"/>
    </source>
</evidence>
<dbReference type="SMART" id="SM00499">
    <property type="entry name" value="AAI"/>
    <property type="match status" value="1"/>
</dbReference>
<evidence type="ECO:0000256" key="4">
    <source>
        <dbReference type="SAM" id="SignalP"/>
    </source>
</evidence>
<comment type="caution">
    <text evidence="6">The sequence shown here is derived from an EMBL/GenBank/DDBJ whole genome shotgun (WGS) entry which is preliminary data.</text>
</comment>
<evidence type="ECO:0000256" key="1">
    <source>
        <dbReference type="ARBA" id="ARBA00008262"/>
    </source>
</evidence>
<dbReference type="Pfam" id="PF00234">
    <property type="entry name" value="Tryp_alpha_amyl"/>
    <property type="match status" value="1"/>
</dbReference>
<evidence type="ECO:0000259" key="5">
    <source>
        <dbReference type="SMART" id="SM00499"/>
    </source>
</evidence>
<keyword evidence="2" id="KW-0758">Storage protein</keyword>
<dbReference type="Proteomes" id="UP001634007">
    <property type="component" value="Unassembled WGS sequence"/>
</dbReference>
<dbReference type="InterPro" id="IPR036312">
    <property type="entry name" value="Bifun_inhib/LTP/seed_sf"/>
</dbReference>
<protein>
    <recommendedName>
        <fullName evidence="5">Bifunctional inhibitor/plant lipid transfer protein/seed storage helical domain-containing protein</fullName>
    </recommendedName>
</protein>
<dbReference type="AlphaFoldDB" id="A0ABD3KC77"/>
<proteinExistence type="inferred from homology"/>
<evidence type="ECO:0000256" key="2">
    <source>
        <dbReference type="ARBA" id="ARBA00022761"/>
    </source>
</evidence>
<dbReference type="InterPro" id="IPR016140">
    <property type="entry name" value="Bifunc_inhib/LTP/seed_store"/>
</dbReference>
<organism evidence="6 7">
    <name type="scientific">Eucalyptus globulus</name>
    <name type="common">Tasmanian blue gum</name>
    <dbReference type="NCBI Taxonomy" id="34317"/>
    <lineage>
        <taxon>Eukaryota</taxon>
        <taxon>Viridiplantae</taxon>
        <taxon>Streptophyta</taxon>
        <taxon>Embryophyta</taxon>
        <taxon>Tracheophyta</taxon>
        <taxon>Spermatophyta</taxon>
        <taxon>Magnoliopsida</taxon>
        <taxon>eudicotyledons</taxon>
        <taxon>Gunneridae</taxon>
        <taxon>Pentapetalae</taxon>
        <taxon>rosids</taxon>
        <taxon>malvids</taxon>
        <taxon>Myrtales</taxon>
        <taxon>Myrtaceae</taxon>
        <taxon>Myrtoideae</taxon>
        <taxon>Eucalypteae</taxon>
        <taxon>Eucalyptus</taxon>
    </lineage>
</organism>
<dbReference type="PANTHER" id="PTHR35496">
    <property type="entry name" value="2S SEED STORAGE PROTEIN 1-RELATED"/>
    <property type="match status" value="1"/>
</dbReference>
<dbReference type="EMBL" id="JBJKBG010000006">
    <property type="protein sequence ID" value="KAL3736299.1"/>
    <property type="molecule type" value="Genomic_DNA"/>
</dbReference>
<feature type="signal peptide" evidence="4">
    <location>
        <begin position="1"/>
        <end position="20"/>
    </location>
</feature>
<gene>
    <name evidence="6" type="ORF">ACJRO7_025284</name>
</gene>
<evidence type="ECO:0000313" key="7">
    <source>
        <dbReference type="Proteomes" id="UP001634007"/>
    </source>
</evidence>
<feature type="domain" description="Bifunctional inhibitor/plant lipid transfer protein/seed storage helical" evidence="5">
    <location>
        <begin position="63"/>
        <end position="145"/>
    </location>
</feature>
<comment type="similarity">
    <text evidence="1">Belongs to the 2S seed storage albumins family.</text>
</comment>
<name>A0ABD3KC77_EUCGL</name>
<sequence>MARVAVTAVVLALLVVAASATYRTTITTVEFDDEANPRRGGSGSGGGSQQCRQRTSRQQLHQCENFITQGRGLIVLPRHEEGGQGSLQQCCQQLRQIDQQCRCEGLRQIVQEQQQQGQLQGQELREVVQKAQNLPNMCRLGPQRCDISPYGGGGSY</sequence>
<dbReference type="Gene3D" id="1.10.110.10">
    <property type="entry name" value="Plant lipid-transfer and hydrophobic proteins"/>
    <property type="match status" value="1"/>
</dbReference>
<dbReference type="GO" id="GO:0045735">
    <property type="term" value="F:nutrient reservoir activity"/>
    <property type="evidence" value="ECO:0007669"/>
    <property type="project" value="UniProtKB-KW"/>
</dbReference>
<keyword evidence="7" id="KW-1185">Reference proteome</keyword>
<dbReference type="SUPFAM" id="SSF47699">
    <property type="entry name" value="Bifunctional inhibitor/lipid-transfer protein/seed storage 2S albumin"/>
    <property type="match status" value="1"/>
</dbReference>
<keyword evidence="3" id="KW-0708">Seed storage protein</keyword>
<keyword evidence="4" id="KW-0732">Signal</keyword>
<dbReference type="InterPro" id="IPR000617">
    <property type="entry name" value="Napin/2SS/CON"/>
</dbReference>
<reference evidence="6 7" key="1">
    <citation type="submission" date="2024-11" db="EMBL/GenBank/DDBJ databases">
        <title>Chromosome-level genome assembly of Eucalyptus globulus Labill. provides insights into its genome evolution.</title>
        <authorList>
            <person name="Li X."/>
        </authorList>
    </citation>
    <scope>NUCLEOTIDE SEQUENCE [LARGE SCALE GENOMIC DNA]</scope>
    <source>
        <strain evidence="6">CL2024</strain>
        <tissue evidence="6">Fresh tender leaves</tissue>
    </source>
</reference>
<accession>A0ABD3KC77</accession>
<dbReference type="PANTHER" id="PTHR35496:SF4">
    <property type="entry name" value="2S SULFUR-RICH SEED STORAGE PROTEIN 2-LIKE"/>
    <property type="match status" value="1"/>
</dbReference>
<feature type="chain" id="PRO_5044773851" description="Bifunctional inhibitor/plant lipid transfer protein/seed storage helical domain-containing protein" evidence="4">
    <location>
        <begin position="21"/>
        <end position="156"/>
    </location>
</feature>
<evidence type="ECO:0000313" key="6">
    <source>
        <dbReference type="EMBL" id="KAL3736299.1"/>
    </source>
</evidence>